<dbReference type="HAMAP" id="MF_00361">
    <property type="entry name" value="NAD_kinase"/>
    <property type="match status" value="1"/>
</dbReference>
<evidence type="ECO:0000313" key="9">
    <source>
        <dbReference type="EMBL" id="OFA09501.1"/>
    </source>
</evidence>
<dbReference type="EC" id="2.7.1.23" evidence="8"/>
<comment type="caution">
    <text evidence="8">Lacks conserved residue(s) required for the propagation of feature annotation.</text>
</comment>
<feature type="binding site" evidence="8">
    <location>
        <begin position="46"/>
        <end position="47"/>
    </location>
    <ligand>
        <name>NAD(+)</name>
        <dbReference type="ChEBI" id="CHEBI:57540"/>
    </ligand>
</feature>
<dbReference type="InterPro" id="IPR017437">
    <property type="entry name" value="ATP-NAD_kinase_PpnK-typ_C"/>
</dbReference>
<gene>
    <name evidence="9" type="primary">ppnKA</name>
    <name evidence="8" type="synonym">nadK</name>
    <name evidence="9" type="ORF">LASUN_24040</name>
</gene>
<comment type="caution">
    <text evidence="9">The sequence shown here is derived from an EMBL/GenBank/DDBJ whole genome shotgun (WGS) entry which is preliminary data.</text>
</comment>
<sequence>MKIAIYSNLGESSNIVATSLKKKIEESPDLSIDGLNPEIVISVGGDGTLLSAFHHYQDISDRIRLVGIHTGHLGFYTDWRDYEVSELVNSLEHDNGQSVTYPLLDIKVNYVNGGPADYGLALNESTLKQISGSMVADVYIKDTLFESFRGDGLCVSTPSGSTAYNKSVGGAIINPTLNAIQMAEISSINNRVFRTLGSPLIISPDEWVKVVPKSANRTILTCDHQIISKEAVESVEYRISKRRIAFAQYRHTQFWRRVSNSFIGKVNLDD</sequence>
<dbReference type="Gene3D" id="3.40.50.10330">
    <property type="entry name" value="Probable inorganic polyphosphate/atp-NAD kinase, domain 1"/>
    <property type="match status" value="1"/>
</dbReference>
<feature type="binding site" evidence="8">
    <location>
        <position position="149"/>
    </location>
    <ligand>
        <name>NAD(+)</name>
        <dbReference type="ChEBI" id="CHEBI:57540"/>
    </ligand>
</feature>
<feature type="active site" description="Proton acceptor" evidence="8">
    <location>
        <position position="46"/>
    </location>
</feature>
<dbReference type="InterPro" id="IPR017438">
    <property type="entry name" value="ATP-NAD_kinase_N"/>
</dbReference>
<keyword evidence="3 8" id="KW-0418">Kinase</keyword>
<comment type="cofactor">
    <cofactor evidence="8">
        <name>a divalent metal cation</name>
        <dbReference type="ChEBI" id="CHEBI:60240"/>
    </cofactor>
</comment>
<organism evidence="9 10">
    <name type="scientific">Lentilactobacillus sunkii</name>
    <dbReference type="NCBI Taxonomy" id="481719"/>
    <lineage>
        <taxon>Bacteria</taxon>
        <taxon>Bacillati</taxon>
        <taxon>Bacillota</taxon>
        <taxon>Bacilli</taxon>
        <taxon>Lactobacillales</taxon>
        <taxon>Lactobacillaceae</taxon>
        <taxon>Lentilactobacillus</taxon>
    </lineage>
</organism>
<comment type="similarity">
    <text evidence="8">Belongs to the NAD kinase family.</text>
</comment>
<keyword evidence="8" id="KW-0963">Cytoplasm</keyword>
<dbReference type="Gene3D" id="2.60.200.30">
    <property type="entry name" value="Probable inorganic polyphosphate/atp-NAD kinase, domain 2"/>
    <property type="match status" value="1"/>
</dbReference>
<evidence type="ECO:0000313" key="10">
    <source>
        <dbReference type="Proteomes" id="UP000177010"/>
    </source>
</evidence>
<evidence type="ECO:0000256" key="1">
    <source>
        <dbReference type="ARBA" id="ARBA00022679"/>
    </source>
</evidence>
<dbReference type="GO" id="GO:0019674">
    <property type="term" value="P:NAD+ metabolic process"/>
    <property type="evidence" value="ECO:0007669"/>
    <property type="project" value="InterPro"/>
</dbReference>
<dbReference type="GO" id="GO:0051287">
    <property type="term" value="F:NAD binding"/>
    <property type="evidence" value="ECO:0007669"/>
    <property type="project" value="UniProtKB-ARBA"/>
</dbReference>
<evidence type="ECO:0000256" key="7">
    <source>
        <dbReference type="ARBA" id="ARBA00047925"/>
    </source>
</evidence>
<dbReference type="GO" id="GO:0046872">
    <property type="term" value="F:metal ion binding"/>
    <property type="evidence" value="ECO:0007669"/>
    <property type="project" value="UniProtKB-UniRule"/>
</dbReference>
<keyword evidence="4 8" id="KW-0067">ATP-binding</keyword>
<dbReference type="Proteomes" id="UP000177010">
    <property type="component" value="Unassembled WGS sequence"/>
</dbReference>
<dbReference type="EMBL" id="MIQE01000026">
    <property type="protein sequence ID" value="OFA09501.1"/>
    <property type="molecule type" value="Genomic_DNA"/>
</dbReference>
<reference evidence="9 10" key="1">
    <citation type="submission" date="2016-09" db="EMBL/GenBank/DDBJ databases">
        <title>Genome Sequence of Lactobacillus sunkii Strain CG01.</title>
        <authorList>
            <person name="Poehlein A."/>
            <person name="Gabris C."/>
            <person name="Bengelsdorf F.R."/>
            <person name="Duerre P."/>
            <person name="Daniel R."/>
        </authorList>
    </citation>
    <scope>NUCLEOTIDE SEQUENCE [LARGE SCALE GENOMIC DNA]</scope>
    <source>
        <strain evidence="9 10">CG_D</strain>
    </source>
</reference>
<dbReference type="GO" id="GO:0005737">
    <property type="term" value="C:cytoplasm"/>
    <property type="evidence" value="ECO:0007669"/>
    <property type="project" value="UniProtKB-SubCell"/>
</dbReference>
<dbReference type="PANTHER" id="PTHR20275">
    <property type="entry name" value="NAD KINASE"/>
    <property type="match status" value="1"/>
</dbReference>
<evidence type="ECO:0000256" key="6">
    <source>
        <dbReference type="ARBA" id="ARBA00023027"/>
    </source>
</evidence>
<comment type="catalytic activity">
    <reaction evidence="7 8">
        <text>NAD(+) + ATP = ADP + NADP(+) + H(+)</text>
        <dbReference type="Rhea" id="RHEA:18629"/>
        <dbReference type="ChEBI" id="CHEBI:15378"/>
        <dbReference type="ChEBI" id="CHEBI:30616"/>
        <dbReference type="ChEBI" id="CHEBI:57540"/>
        <dbReference type="ChEBI" id="CHEBI:58349"/>
        <dbReference type="ChEBI" id="CHEBI:456216"/>
        <dbReference type="EC" id="2.7.1.23"/>
    </reaction>
</comment>
<feature type="binding site" evidence="8">
    <location>
        <position position="151"/>
    </location>
    <ligand>
        <name>NAD(+)</name>
        <dbReference type="ChEBI" id="CHEBI:57540"/>
    </ligand>
</feature>
<comment type="subcellular location">
    <subcellularLocation>
        <location evidence="8">Cytoplasm</location>
    </subcellularLocation>
</comment>
<name>A0A1E7X904_9LACO</name>
<dbReference type="GO" id="GO:0003951">
    <property type="term" value="F:NAD+ kinase activity"/>
    <property type="evidence" value="ECO:0007669"/>
    <property type="project" value="UniProtKB-UniRule"/>
</dbReference>
<keyword evidence="1 8" id="KW-0808">Transferase</keyword>
<keyword evidence="2 8" id="KW-0547">Nucleotide-binding</keyword>
<evidence type="ECO:0000256" key="5">
    <source>
        <dbReference type="ARBA" id="ARBA00022857"/>
    </source>
</evidence>
<dbReference type="Pfam" id="PF01513">
    <property type="entry name" value="NAD_kinase"/>
    <property type="match status" value="1"/>
</dbReference>
<evidence type="ECO:0000256" key="3">
    <source>
        <dbReference type="ARBA" id="ARBA00022777"/>
    </source>
</evidence>
<dbReference type="NCBIfam" id="NF003424">
    <property type="entry name" value="PRK04885.1"/>
    <property type="match status" value="1"/>
</dbReference>
<dbReference type="RefSeq" id="WP_070368600.1">
    <property type="nucleotide sequence ID" value="NZ_JAZHVW010000010.1"/>
</dbReference>
<accession>A0A1E7X904</accession>
<protein>
    <recommendedName>
        <fullName evidence="8">NAD kinase</fullName>
        <ecNumber evidence="8">2.7.1.23</ecNumber>
    </recommendedName>
    <alternativeName>
        <fullName evidence="8">ATP-dependent NAD kinase</fullName>
    </alternativeName>
</protein>
<feature type="binding site" evidence="8">
    <location>
        <position position="225"/>
    </location>
    <ligand>
        <name>NAD(+)</name>
        <dbReference type="ChEBI" id="CHEBI:57540"/>
    </ligand>
</feature>
<dbReference type="Pfam" id="PF20143">
    <property type="entry name" value="NAD_kinase_C"/>
    <property type="match status" value="1"/>
</dbReference>
<proteinExistence type="inferred from homology"/>
<evidence type="ECO:0000256" key="8">
    <source>
        <dbReference type="HAMAP-Rule" id="MF_00361"/>
    </source>
</evidence>
<dbReference type="InterPro" id="IPR002504">
    <property type="entry name" value="NADK"/>
</dbReference>
<dbReference type="GO" id="GO:0006741">
    <property type="term" value="P:NADP+ biosynthetic process"/>
    <property type="evidence" value="ECO:0007669"/>
    <property type="project" value="UniProtKB-UniRule"/>
</dbReference>
<dbReference type="STRING" id="481719.LASUN_24040"/>
<comment type="function">
    <text evidence="8">Involved in the regulation of the intracellular balance of NAD and NADP, and is a key enzyme in the biosynthesis of NADP. Catalyzes specifically the phosphorylation on 2'-hydroxyl of the adenosine moiety of NAD to yield NADP.</text>
</comment>
<dbReference type="SUPFAM" id="SSF111331">
    <property type="entry name" value="NAD kinase/diacylglycerol kinase-like"/>
    <property type="match status" value="1"/>
</dbReference>
<evidence type="ECO:0000256" key="2">
    <source>
        <dbReference type="ARBA" id="ARBA00022741"/>
    </source>
</evidence>
<feature type="binding site" evidence="8">
    <location>
        <begin position="123"/>
        <end position="124"/>
    </location>
    <ligand>
        <name>NAD(+)</name>
        <dbReference type="ChEBI" id="CHEBI:57540"/>
    </ligand>
</feature>
<keyword evidence="5 8" id="KW-0521">NADP</keyword>
<dbReference type="PANTHER" id="PTHR20275:SF0">
    <property type="entry name" value="NAD KINASE"/>
    <property type="match status" value="1"/>
</dbReference>
<dbReference type="InterPro" id="IPR016064">
    <property type="entry name" value="NAD/diacylglycerol_kinase_sf"/>
</dbReference>
<evidence type="ECO:0000256" key="4">
    <source>
        <dbReference type="ARBA" id="ARBA00022840"/>
    </source>
</evidence>
<dbReference type="AlphaFoldDB" id="A0A1E7X904"/>
<keyword evidence="6 8" id="KW-0520">NAD</keyword>
<dbReference type="GO" id="GO:0005524">
    <property type="term" value="F:ATP binding"/>
    <property type="evidence" value="ECO:0007669"/>
    <property type="project" value="UniProtKB-KW"/>
</dbReference>
<feature type="binding site" evidence="8">
    <location>
        <begin position="162"/>
        <end position="167"/>
    </location>
    <ligand>
        <name>NAD(+)</name>
        <dbReference type="ChEBI" id="CHEBI:57540"/>
    </ligand>
</feature>